<dbReference type="PANTHER" id="PTHR46383">
    <property type="entry name" value="ASPARTATE AMINOTRANSFERASE"/>
    <property type="match status" value="1"/>
</dbReference>
<accession>A0A235BQW4</accession>
<dbReference type="GO" id="GO:0030170">
    <property type="term" value="F:pyridoxal phosphate binding"/>
    <property type="evidence" value="ECO:0007669"/>
    <property type="project" value="InterPro"/>
</dbReference>
<keyword evidence="3 6" id="KW-0032">Aminotransferase</keyword>
<dbReference type="PANTHER" id="PTHR46383:SF1">
    <property type="entry name" value="ASPARTATE AMINOTRANSFERASE"/>
    <property type="match status" value="1"/>
</dbReference>
<dbReference type="GO" id="GO:0008483">
    <property type="term" value="F:transaminase activity"/>
    <property type="evidence" value="ECO:0007669"/>
    <property type="project" value="UniProtKB-KW"/>
</dbReference>
<dbReference type="InterPro" id="IPR004838">
    <property type="entry name" value="NHTrfase_class1_PyrdxlP-BS"/>
</dbReference>
<dbReference type="InterPro" id="IPR015424">
    <property type="entry name" value="PyrdxlP-dep_Trfase"/>
</dbReference>
<evidence type="ECO:0000256" key="4">
    <source>
        <dbReference type="ARBA" id="ARBA00022679"/>
    </source>
</evidence>
<dbReference type="FunFam" id="3.40.640.10:FF:000033">
    <property type="entry name" value="Aspartate aminotransferase"/>
    <property type="match status" value="1"/>
</dbReference>
<dbReference type="AlphaFoldDB" id="A0A235BQW4"/>
<comment type="similarity">
    <text evidence="2 6">Belongs to the class-I pyridoxal-phosphate-dependent aminotransferase family.</text>
</comment>
<evidence type="ECO:0000256" key="2">
    <source>
        <dbReference type="ARBA" id="ARBA00007441"/>
    </source>
</evidence>
<proteinExistence type="inferred from homology"/>
<dbReference type="PROSITE" id="PS00105">
    <property type="entry name" value="AA_TRANSFER_CLASS_1"/>
    <property type="match status" value="1"/>
</dbReference>
<sequence>MKRLAKRMSRLGTETAFDCLCRAKALEHKMEVVHLEIGEPDFDTPKHICESAKRAIDQGWTHYGPSAGLPELRGAIADYAGRVRGIRFSPEQVVVTPGGKPVMAFAIMALVEEGDEVIYPNPGFPIYESMISYMGGRPVPIQLREEKDFRLDAEEMASLMNPRTKLIIINSPQNPTGGVLTREDLRMIADIAQKSDAWVLADEIYSEILYEGKFESISQFPEISRHLIILDGFSKTFAMTGWRIGYGIMPAEMATLLAKIQTNTNSCTASFTQRACLDALKGPHDEVNQMVAEFRRRRDTIVDGLNEIPGFRCKKPAGAFYAFPNTEGTGTDCEVLADRLLEESGVACLAGTCFGKYGNGFIRFSYANSVENIEKALEKVRKALANR</sequence>
<dbReference type="SUPFAM" id="SSF53383">
    <property type="entry name" value="PLP-dependent transferases"/>
    <property type="match status" value="1"/>
</dbReference>
<dbReference type="Gene3D" id="3.40.640.10">
    <property type="entry name" value="Type I PLP-dependent aspartate aminotransferase-like (Major domain)"/>
    <property type="match status" value="1"/>
</dbReference>
<dbReference type="Proteomes" id="UP000215559">
    <property type="component" value="Unassembled WGS sequence"/>
</dbReference>
<comment type="caution">
    <text evidence="8">The sequence shown here is derived from an EMBL/GenBank/DDBJ whole genome shotgun (WGS) entry which is preliminary data.</text>
</comment>
<dbReference type="EC" id="2.6.1.-" evidence="6"/>
<evidence type="ECO:0000313" key="8">
    <source>
        <dbReference type="EMBL" id="OYD14596.1"/>
    </source>
</evidence>
<dbReference type="GO" id="GO:0006520">
    <property type="term" value="P:amino acid metabolic process"/>
    <property type="evidence" value="ECO:0007669"/>
    <property type="project" value="InterPro"/>
</dbReference>
<gene>
    <name evidence="8" type="ORF">CH330_08165</name>
</gene>
<evidence type="ECO:0000256" key="3">
    <source>
        <dbReference type="ARBA" id="ARBA00022576"/>
    </source>
</evidence>
<keyword evidence="5" id="KW-0663">Pyridoxal phosphate</keyword>
<dbReference type="InterPro" id="IPR015421">
    <property type="entry name" value="PyrdxlP-dep_Trfase_major"/>
</dbReference>
<dbReference type="EMBL" id="NOZP01000149">
    <property type="protein sequence ID" value="OYD14596.1"/>
    <property type="molecule type" value="Genomic_DNA"/>
</dbReference>
<dbReference type="Gene3D" id="3.90.1150.10">
    <property type="entry name" value="Aspartate Aminotransferase, domain 1"/>
    <property type="match status" value="1"/>
</dbReference>
<evidence type="ECO:0000256" key="1">
    <source>
        <dbReference type="ARBA" id="ARBA00001933"/>
    </source>
</evidence>
<dbReference type="CDD" id="cd00609">
    <property type="entry name" value="AAT_like"/>
    <property type="match status" value="1"/>
</dbReference>
<reference evidence="8 9" key="1">
    <citation type="submission" date="2017-07" db="EMBL/GenBank/DDBJ databases">
        <title>Recovery of genomes from metagenomes via a dereplication, aggregation, and scoring strategy.</title>
        <authorList>
            <person name="Sieber C.M."/>
            <person name="Probst A.J."/>
            <person name="Sharrar A."/>
            <person name="Thomas B.C."/>
            <person name="Hess M."/>
            <person name="Tringe S.G."/>
            <person name="Banfield J.F."/>
        </authorList>
    </citation>
    <scope>NUCLEOTIDE SEQUENCE [LARGE SCALE GENOMIC DNA]</scope>
    <source>
        <strain evidence="8">JGI_Cruoil_03_51_56</strain>
    </source>
</reference>
<comment type="cofactor">
    <cofactor evidence="1 6">
        <name>pyridoxal 5'-phosphate</name>
        <dbReference type="ChEBI" id="CHEBI:597326"/>
    </cofactor>
</comment>
<protein>
    <recommendedName>
        <fullName evidence="6">Aminotransferase</fullName>
        <ecNumber evidence="6">2.6.1.-</ecNumber>
    </recommendedName>
</protein>
<dbReference type="InterPro" id="IPR050596">
    <property type="entry name" value="AspAT/PAT-like"/>
</dbReference>
<evidence type="ECO:0000313" key="9">
    <source>
        <dbReference type="Proteomes" id="UP000215559"/>
    </source>
</evidence>
<dbReference type="InterPro" id="IPR004839">
    <property type="entry name" value="Aminotransferase_I/II_large"/>
</dbReference>
<dbReference type="InterPro" id="IPR015422">
    <property type="entry name" value="PyrdxlP-dep_Trfase_small"/>
</dbReference>
<feature type="domain" description="Aminotransferase class I/classII large" evidence="7">
    <location>
        <begin position="31"/>
        <end position="379"/>
    </location>
</feature>
<keyword evidence="4 6" id="KW-0808">Transferase</keyword>
<evidence type="ECO:0000259" key="7">
    <source>
        <dbReference type="Pfam" id="PF00155"/>
    </source>
</evidence>
<evidence type="ECO:0000256" key="5">
    <source>
        <dbReference type="ARBA" id="ARBA00022898"/>
    </source>
</evidence>
<evidence type="ECO:0000256" key="6">
    <source>
        <dbReference type="RuleBase" id="RU000481"/>
    </source>
</evidence>
<name>A0A235BQW4_UNCW3</name>
<dbReference type="Pfam" id="PF00155">
    <property type="entry name" value="Aminotran_1_2"/>
    <property type="match status" value="1"/>
</dbReference>
<organism evidence="8 9">
    <name type="scientific">candidate division WOR-3 bacterium JGI_Cruoil_03_51_56</name>
    <dbReference type="NCBI Taxonomy" id="1973747"/>
    <lineage>
        <taxon>Bacteria</taxon>
        <taxon>Bacteria division WOR-3</taxon>
    </lineage>
</organism>